<dbReference type="RefSeq" id="WP_089681655.1">
    <property type="nucleotide sequence ID" value="NZ_FNFO01000003.1"/>
</dbReference>
<name>A0A1G9F434_9BACT</name>
<dbReference type="EMBL" id="FNFO01000003">
    <property type="protein sequence ID" value="SDK83127.1"/>
    <property type="molecule type" value="Genomic_DNA"/>
</dbReference>
<keyword evidence="3" id="KW-1185">Reference proteome</keyword>
<dbReference type="SUPFAM" id="SSF88697">
    <property type="entry name" value="PUA domain-like"/>
    <property type="match status" value="1"/>
</dbReference>
<dbReference type="PROSITE" id="PS51787">
    <property type="entry name" value="LON_N"/>
    <property type="match status" value="1"/>
</dbReference>
<dbReference type="InterPro" id="IPR046336">
    <property type="entry name" value="Lon_prtase_N_sf"/>
</dbReference>
<dbReference type="InterPro" id="IPR015947">
    <property type="entry name" value="PUA-like_sf"/>
</dbReference>
<dbReference type="OrthoDB" id="25394at2"/>
<proteinExistence type="predicted"/>
<protein>
    <recommendedName>
        <fullName evidence="1">Lon N-terminal domain-containing protein</fullName>
    </recommendedName>
</protein>
<dbReference type="Proteomes" id="UP000198510">
    <property type="component" value="Unassembled WGS sequence"/>
</dbReference>
<dbReference type="InterPro" id="IPR003111">
    <property type="entry name" value="Lon_prtase_N"/>
</dbReference>
<feature type="domain" description="Lon N-terminal" evidence="1">
    <location>
        <begin position="2"/>
        <end position="184"/>
    </location>
</feature>
<evidence type="ECO:0000259" key="1">
    <source>
        <dbReference type="PROSITE" id="PS51787"/>
    </source>
</evidence>
<dbReference type="Gene3D" id="2.30.130.40">
    <property type="entry name" value="LON domain-like"/>
    <property type="match status" value="1"/>
</dbReference>
<gene>
    <name evidence="2" type="ORF">SAMN05421823_103667</name>
</gene>
<dbReference type="AlphaFoldDB" id="A0A1G9F434"/>
<reference evidence="2 3" key="1">
    <citation type="submission" date="2016-10" db="EMBL/GenBank/DDBJ databases">
        <authorList>
            <person name="de Groot N.N."/>
        </authorList>
    </citation>
    <scope>NUCLEOTIDE SEQUENCE [LARGE SCALE GENOMIC DNA]</scope>
    <source>
        <strain evidence="2 3">DSM 25186</strain>
    </source>
</reference>
<accession>A0A1G9F434</accession>
<organism evidence="2 3">
    <name type="scientific">Catalinimonas alkaloidigena</name>
    <dbReference type="NCBI Taxonomy" id="1075417"/>
    <lineage>
        <taxon>Bacteria</taxon>
        <taxon>Pseudomonadati</taxon>
        <taxon>Bacteroidota</taxon>
        <taxon>Cytophagia</taxon>
        <taxon>Cytophagales</taxon>
        <taxon>Catalimonadaceae</taxon>
        <taxon>Catalinimonas</taxon>
    </lineage>
</organism>
<dbReference type="STRING" id="1075417.SAMN05421823_103667"/>
<dbReference type="SMART" id="SM00464">
    <property type="entry name" value="LON"/>
    <property type="match status" value="1"/>
</dbReference>
<sequence length="211" mass="24831">MTTLLPFFPLNLVVYPQEALNLHVFEPRYKQLISDCLQEEKTFGIPAYLDEQVSEYGTEVRILSVEKRYDDGRMDIRTEGVRVFLLQSLDNPMADKLYAGGEVRFMPDHTDEDPNVRAALLFNVEQLYSLLNLRPEFRTTPDRLLSYEIAHKIGLSLHQEYELLKFRSETERQTYLSEHLKRTLPVVSEIERTKARIRMNGHFRHLDPLNF</sequence>
<dbReference type="Pfam" id="PF02190">
    <property type="entry name" value="LON_substr_bdg"/>
    <property type="match status" value="1"/>
</dbReference>
<dbReference type="PANTHER" id="PTHR46732">
    <property type="entry name" value="ATP-DEPENDENT PROTEASE LA (LON) DOMAIN PROTEIN"/>
    <property type="match status" value="1"/>
</dbReference>
<dbReference type="PANTHER" id="PTHR46732:SF8">
    <property type="entry name" value="ATP-DEPENDENT PROTEASE LA (LON) DOMAIN PROTEIN"/>
    <property type="match status" value="1"/>
</dbReference>
<evidence type="ECO:0000313" key="3">
    <source>
        <dbReference type="Proteomes" id="UP000198510"/>
    </source>
</evidence>
<evidence type="ECO:0000313" key="2">
    <source>
        <dbReference type="EMBL" id="SDK83127.1"/>
    </source>
</evidence>